<dbReference type="EMBL" id="PKMF04000350">
    <property type="protein sequence ID" value="KAK7836551.1"/>
    <property type="molecule type" value="Genomic_DNA"/>
</dbReference>
<dbReference type="GO" id="GO:0008270">
    <property type="term" value="F:zinc ion binding"/>
    <property type="evidence" value="ECO:0007669"/>
    <property type="project" value="InterPro"/>
</dbReference>
<feature type="compositionally biased region" description="Low complexity" evidence="1">
    <location>
        <begin position="36"/>
        <end position="52"/>
    </location>
</feature>
<evidence type="ECO:0000259" key="2">
    <source>
        <dbReference type="SMART" id="SM00355"/>
    </source>
</evidence>
<dbReference type="InterPro" id="IPR003604">
    <property type="entry name" value="Matrin/U1-like-C_Znf_C2H2"/>
</dbReference>
<dbReference type="Proteomes" id="UP000237347">
    <property type="component" value="Unassembled WGS sequence"/>
</dbReference>
<organism evidence="4 5">
    <name type="scientific">Quercus suber</name>
    <name type="common">Cork oak</name>
    <dbReference type="NCBI Taxonomy" id="58331"/>
    <lineage>
        <taxon>Eukaryota</taxon>
        <taxon>Viridiplantae</taxon>
        <taxon>Streptophyta</taxon>
        <taxon>Embryophyta</taxon>
        <taxon>Tracheophyta</taxon>
        <taxon>Spermatophyta</taxon>
        <taxon>Magnoliopsida</taxon>
        <taxon>eudicotyledons</taxon>
        <taxon>Gunneridae</taxon>
        <taxon>Pentapetalae</taxon>
        <taxon>rosids</taxon>
        <taxon>fabids</taxon>
        <taxon>Fagales</taxon>
        <taxon>Fagaceae</taxon>
        <taxon>Quercus</taxon>
    </lineage>
</organism>
<feature type="domain" description="U1-type" evidence="3">
    <location>
        <begin position="165"/>
        <end position="199"/>
    </location>
</feature>
<gene>
    <name evidence="4" type="ORF">CFP56_022355</name>
</gene>
<dbReference type="Gene3D" id="3.30.160.60">
    <property type="entry name" value="Classic Zinc Finger"/>
    <property type="match status" value="3"/>
</dbReference>
<sequence>MGDKRREDIMPVELAIKRELAYQRKTGIDPFLVQASSSSLSPSTRLNRSPSPGLTGLKQLEPTSSKEFLPHQQPQPIPSQSGFKRLAPTFSKQCLPHQQQHPIYISHPLENPTDPLFCKICQVPCSSAVTYKSHISRGGATNTRAIVGELKFGRKDGAEVAEVRSERKKCEFCNVWCMDDDALQQHLEGKQHTSKLQKLELAREGGGQIVKQRKWYKDGAEVAEVRSERKKCEFCNVWCMDDDALQQHLEGKQHTSKLQKLELAREGGGQIVKQRKWCKVCNIWCIDESSFKMHLKGQKHLSILHGFPGNRGP</sequence>
<dbReference type="InterPro" id="IPR036236">
    <property type="entry name" value="Znf_C2H2_sf"/>
</dbReference>
<evidence type="ECO:0000313" key="5">
    <source>
        <dbReference type="Proteomes" id="UP000237347"/>
    </source>
</evidence>
<feature type="domain" description="U1-type" evidence="3">
    <location>
        <begin position="113"/>
        <end position="146"/>
    </location>
</feature>
<dbReference type="PANTHER" id="PTHR45762:SF3">
    <property type="entry name" value="ZINC-FINGER PROTEIN AT 72D, ISOFORM B"/>
    <property type="match status" value="1"/>
</dbReference>
<dbReference type="GO" id="GO:0003676">
    <property type="term" value="F:nucleic acid binding"/>
    <property type="evidence" value="ECO:0007669"/>
    <property type="project" value="InterPro"/>
</dbReference>
<feature type="domain" description="C2H2-type" evidence="2">
    <location>
        <begin position="168"/>
        <end position="192"/>
    </location>
</feature>
<evidence type="ECO:0000313" key="4">
    <source>
        <dbReference type="EMBL" id="KAK7836551.1"/>
    </source>
</evidence>
<keyword evidence="5" id="KW-1185">Reference proteome</keyword>
<name>A0AAW0KD19_QUESU</name>
<comment type="caution">
    <text evidence="4">The sequence shown here is derived from an EMBL/GenBank/DDBJ whole genome shotgun (WGS) entry which is preliminary data.</text>
</comment>
<evidence type="ECO:0000259" key="3">
    <source>
        <dbReference type="SMART" id="SM00451"/>
    </source>
</evidence>
<dbReference type="Pfam" id="PF12874">
    <property type="entry name" value="zf-met"/>
    <property type="match status" value="4"/>
</dbReference>
<evidence type="ECO:0000256" key="1">
    <source>
        <dbReference type="SAM" id="MobiDB-lite"/>
    </source>
</evidence>
<accession>A0AAW0KD19</accession>
<feature type="domain" description="C2H2-type" evidence="2">
    <location>
        <begin position="116"/>
        <end position="136"/>
    </location>
</feature>
<feature type="domain" description="U1-type" evidence="3">
    <location>
        <begin position="273"/>
        <end position="307"/>
    </location>
</feature>
<reference evidence="4 5" key="1">
    <citation type="journal article" date="2018" name="Sci. Data">
        <title>The draft genome sequence of cork oak.</title>
        <authorList>
            <person name="Ramos A.M."/>
            <person name="Usie A."/>
            <person name="Barbosa P."/>
            <person name="Barros P.M."/>
            <person name="Capote T."/>
            <person name="Chaves I."/>
            <person name="Simoes F."/>
            <person name="Abreu I."/>
            <person name="Carrasquinho I."/>
            <person name="Faro C."/>
            <person name="Guimaraes J.B."/>
            <person name="Mendonca D."/>
            <person name="Nobrega F."/>
            <person name="Rodrigues L."/>
            <person name="Saibo N.J.M."/>
            <person name="Varela M.C."/>
            <person name="Egas C."/>
            <person name="Matos J."/>
            <person name="Miguel C.M."/>
            <person name="Oliveira M.M."/>
            <person name="Ricardo C.P."/>
            <person name="Goncalves S."/>
        </authorList>
    </citation>
    <scope>NUCLEOTIDE SEQUENCE [LARGE SCALE GENOMIC DNA]</scope>
    <source>
        <strain evidence="5">cv. HL8</strain>
    </source>
</reference>
<dbReference type="SUPFAM" id="SSF57667">
    <property type="entry name" value="beta-beta-alpha zinc fingers"/>
    <property type="match status" value="3"/>
</dbReference>
<proteinExistence type="predicted"/>
<feature type="domain" description="U1-type" evidence="3">
    <location>
        <begin position="227"/>
        <end position="261"/>
    </location>
</feature>
<feature type="region of interest" description="Disordered" evidence="1">
    <location>
        <begin position="34"/>
        <end position="59"/>
    </location>
</feature>
<feature type="domain" description="C2H2-type" evidence="2">
    <location>
        <begin position="276"/>
        <end position="300"/>
    </location>
</feature>
<dbReference type="SMART" id="SM00355">
    <property type="entry name" value="ZnF_C2H2"/>
    <property type="match status" value="4"/>
</dbReference>
<dbReference type="SMART" id="SM00451">
    <property type="entry name" value="ZnF_U1"/>
    <property type="match status" value="4"/>
</dbReference>
<dbReference type="PANTHER" id="PTHR45762">
    <property type="entry name" value="ZINC FINGER RNA-BINDING PROTEIN"/>
    <property type="match status" value="1"/>
</dbReference>
<protein>
    <submittedName>
        <fullName evidence="4">Uncharacterized protein</fullName>
    </submittedName>
</protein>
<dbReference type="AlphaFoldDB" id="A0AAW0KD19"/>
<feature type="domain" description="C2H2-type" evidence="2">
    <location>
        <begin position="230"/>
        <end position="254"/>
    </location>
</feature>
<dbReference type="InterPro" id="IPR013087">
    <property type="entry name" value="Znf_C2H2_type"/>
</dbReference>